<evidence type="ECO:0000313" key="5">
    <source>
        <dbReference type="Proteomes" id="UP000501747"/>
    </source>
</evidence>
<dbReference type="Gene3D" id="3.10.310.50">
    <property type="match status" value="1"/>
</dbReference>
<sequence length="276" mass="30286">MNIKKSSYLLSFIMLGLFFILPIFGIQANAAEKNVYDEAKLFTNEDVQQFEKQIKDIKETYKSEIVIVTTNSTNGKTPEAFADDFYREGGFGVGETHDGMLFLIDMGNRKYHVSTMGNTIAVVNNKRIERLKIAIEEDLKDGDNVGAVNTFFKKTTSYLKEGPAKGYVYNEKTGKVDKQKYMSPLKIVIALVSGIAASVAFYISVYSKYKLKRSSYSYPYSAMSTVDITHADAVKTADFVTTRHIPKPSNNNGGGGGSDTHFDSGGSSHGGGGGSF</sequence>
<feature type="domain" description="TPM" evidence="3">
    <location>
        <begin position="35"/>
        <end position="154"/>
    </location>
</feature>
<feature type="transmembrane region" description="Helical" evidence="2">
    <location>
        <begin position="187"/>
        <end position="206"/>
    </location>
</feature>
<proteinExistence type="predicted"/>
<protein>
    <submittedName>
        <fullName evidence="4">TPM domain-containing protein</fullName>
    </submittedName>
</protein>
<dbReference type="AlphaFoldDB" id="A0A6G8AQI8"/>
<dbReference type="InterPro" id="IPR007621">
    <property type="entry name" value="TPM_dom"/>
</dbReference>
<feature type="region of interest" description="Disordered" evidence="1">
    <location>
        <begin position="242"/>
        <end position="276"/>
    </location>
</feature>
<evidence type="ECO:0000256" key="1">
    <source>
        <dbReference type="SAM" id="MobiDB-lite"/>
    </source>
</evidence>
<dbReference type="Pfam" id="PF04536">
    <property type="entry name" value="TPM_phosphatase"/>
    <property type="match status" value="1"/>
</dbReference>
<accession>A0A6G8AQI8</accession>
<keyword evidence="2" id="KW-0812">Transmembrane</keyword>
<dbReference type="RefSeq" id="WP_166033368.1">
    <property type="nucleotide sequence ID" value="NZ_CP049887.1"/>
</dbReference>
<evidence type="ECO:0000313" key="4">
    <source>
        <dbReference type="EMBL" id="QIL47257.1"/>
    </source>
</evidence>
<reference evidence="4 5" key="1">
    <citation type="submission" date="2020-03" db="EMBL/GenBank/DDBJ databases">
        <title>Vagococcus sp. nov., isolated from beetles.</title>
        <authorList>
            <person name="Hyun D.-W."/>
            <person name="Bae J.-W."/>
        </authorList>
    </citation>
    <scope>NUCLEOTIDE SEQUENCE [LARGE SCALE GENOMIC DNA]</scope>
    <source>
        <strain evidence="4 5">HDW17B</strain>
    </source>
</reference>
<keyword evidence="2" id="KW-0472">Membrane</keyword>
<feature type="compositionally biased region" description="Gly residues" evidence="1">
    <location>
        <begin position="267"/>
        <end position="276"/>
    </location>
</feature>
<dbReference type="Proteomes" id="UP000501747">
    <property type="component" value="Chromosome"/>
</dbReference>
<keyword evidence="2" id="KW-1133">Transmembrane helix</keyword>
<gene>
    <name evidence="4" type="ORF">G7082_01275</name>
</gene>
<organism evidence="4 5">
    <name type="scientific">Vagococcus hydrophili</name>
    <dbReference type="NCBI Taxonomy" id="2714947"/>
    <lineage>
        <taxon>Bacteria</taxon>
        <taxon>Bacillati</taxon>
        <taxon>Bacillota</taxon>
        <taxon>Bacilli</taxon>
        <taxon>Lactobacillales</taxon>
        <taxon>Enterococcaceae</taxon>
        <taxon>Vagococcus</taxon>
    </lineage>
</organism>
<name>A0A6G8AQI8_9ENTE</name>
<dbReference type="EMBL" id="CP049887">
    <property type="protein sequence ID" value="QIL47257.1"/>
    <property type="molecule type" value="Genomic_DNA"/>
</dbReference>
<dbReference type="PANTHER" id="PTHR30373:SF2">
    <property type="entry name" value="UPF0603 PROTEIN YGCG"/>
    <property type="match status" value="1"/>
</dbReference>
<dbReference type="PANTHER" id="PTHR30373">
    <property type="entry name" value="UPF0603 PROTEIN YGCG"/>
    <property type="match status" value="1"/>
</dbReference>
<evidence type="ECO:0000256" key="2">
    <source>
        <dbReference type="SAM" id="Phobius"/>
    </source>
</evidence>
<keyword evidence="5" id="KW-1185">Reference proteome</keyword>
<evidence type="ECO:0000259" key="3">
    <source>
        <dbReference type="Pfam" id="PF04536"/>
    </source>
</evidence>
<dbReference type="KEGG" id="vhy:G7082_01275"/>